<feature type="transmembrane region" description="Helical" evidence="1">
    <location>
        <begin position="69"/>
        <end position="85"/>
    </location>
</feature>
<dbReference type="InterPro" id="IPR008407">
    <property type="entry name" value="Brnchd-chn_aa_trnsp_AzlD"/>
</dbReference>
<feature type="transmembrane region" description="Helical" evidence="1">
    <location>
        <begin position="91"/>
        <end position="108"/>
    </location>
</feature>
<keyword evidence="1" id="KW-0812">Transmembrane</keyword>
<proteinExistence type="predicted"/>
<evidence type="ECO:0000256" key="1">
    <source>
        <dbReference type="SAM" id="Phobius"/>
    </source>
</evidence>
<dbReference type="EMBL" id="JACIVD010000069">
    <property type="protein sequence ID" value="MBB1124160.1"/>
    <property type="molecule type" value="Genomic_DNA"/>
</dbReference>
<name>A0A839H604_9LACO</name>
<feature type="transmembrane region" description="Helical" evidence="1">
    <location>
        <begin position="7"/>
        <end position="28"/>
    </location>
</feature>
<keyword evidence="1" id="KW-1133">Transmembrane helix</keyword>
<gene>
    <name evidence="2" type="ORF">H5S41_09355</name>
</gene>
<reference evidence="2 3" key="1">
    <citation type="submission" date="2020-07" db="EMBL/GenBank/DDBJ databases">
        <title>Description of Limosilactobacillus balticus sp. nov., Limosilactobacillus agrestis sp. nov., Limosilactobacillus albertensis sp. nov., Limosilactobacillus rudii sp. nov., Limosilactobacillus fastidiosus sp. nov., five novel Limosilactobacillus species isolated from the vertebrate gastrointestinal tract, and proposal of 6 subspecies of Limosilactobacillus reuteri adapted to the gastrointestinal tract of specific vertebrate hosts.</title>
        <authorList>
            <person name="Li F."/>
            <person name="Cheng C."/>
            <person name="Zheng J."/>
            <person name="Quevedo R.M."/>
            <person name="Li J."/>
            <person name="Roos S."/>
            <person name="Gaenzle M.G."/>
            <person name="Walter J."/>
        </authorList>
    </citation>
    <scope>NUCLEOTIDE SEQUENCE [LARGE SCALE GENOMIC DNA]</scope>
    <source>
        <strain evidence="2 3">Lr3000</strain>
    </source>
</reference>
<evidence type="ECO:0000313" key="3">
    <source>
        <dbReference type="Proteomes" id="UP000547628"/>
    </source>
</evidence>
<dbReference type="Proteomes" id="UP000547628">
    <property type="component" value="Unassembled WGS sequence"/>
</dbReference>
<comment type="caution">
    <text evidence="2">The sequence shown here is derived from an EMBL/GenBank/DDBJ whole genome shotgun (WGS) entry which is preliminary data.</text>
</comment>
<sequence>MTLTEQIISILIAAAVTMATRFIPFLIFDQSKELSPYLEELGKFLPAAIMGVLVIYCYRNISFSEPSKALLEIVAGLVTLFIHLWKRNMPLSILVGTGFYMILINFIGS</sequence>
<dbReference type="Pfam" id="PF05437">
    <property type="entry name" value="AzlD"/>
    <property type="match status" value="1"/>
</dbReference>
<keyword evidence="1" id="KW-0472">Membrane</keyword>
<dbReference type="AlphaFoldDB" id="A0A839H604"/>
<protein>
    <submittedName>
        <fullName evidence="2">AzlD domain-containing protein</fullName>
    </submittedName>
</protein>
<dbReference type="RefSeq" id="WP_182603104.1">
    <property type="nucleotide sequence ID" value="NZ_JACIVD010000069.1"/>
</dbReference>
<dbReference type="PIRSF" id="PIRSF003203">
    <property type="entry name" value="AzlD"/>
    <property type="match status" value="1"/>
</dbReference>
<feature type="transmembrane region" description="Helical" evidence="1">
    <location>
        <begin position="40"/>
        <end position="57"/>
    </location>
</feature>
<evidence type="ECO:0000313" key="2">
    <source>
        <dbReference type="EMBL" id="MBB1124160.1"/>
    </source>
</evidence>
<accession>A0A839H604</accession>
<organism evidence="2 3">
    <name type="scientific">Limosilactobacillus albertensis</name>
    <dbReference type="NCBI Taxonomy" id="2759752"/>
    <lineage>
        <taxon>Bacteria</taxon>
        <taxon>Bacillati</taxon>
        <taxon>Bacillota</taxon>
        <taxon>Bacilli</taxon>
        <taxon>Lactobacillales</taxon>
        <taxon>Lactobacillaceae</taxon>
        <taxon>Limosilactobacillus</taxon>
    </lineage>
</organism>